<dbReference type="AlphaFoldDB" id="A0A9W6T958"/>
<dbReference type="InterPro" id="IPR050693">
    <property type="entry name" value="Hsp70_NEF-Inhibitors"/>
</dbReference>
<comment type="caution">
    <text evidence="1">The sequence shown here is derived from an EMBL/GenBank/DDBJ whole genome shotgun (WGS) entry which is preliminary data.</text>
</comment>
<evidence type="ECO:0000313" key="2">
    <source>
        <dbReference type="Proteomes" id="UP001165120"/>
    </source>
</evidence>
<name>A0A9W6T958_CANBO</name>
<dbReference type="InterPro" id="IPR011989">
    <property type="entry name" value="ARM-like"/>
</dbReference>
<dbReference type="PANTHER" id="PTHR19316:SF18">
    <property type="entry name" value="HSP70-BINDING PROTEIN 1"/>
    <property type="match status" value="1"/>
</dbReference>
<reference evidence="1" key="1">
    <citation type="submission" date="2023-04" db="EMBL/GenBank/DDBJ databases">
        <title>Candida boidinii NBRC 10035.</title>
        <authorList>
            <person name="Ichikawa N."/>
            <person name="Sato H."/>
            <person name="Tonouchi N."/>
        </authorList>
    </citation>
    <scope>NUCLEOTIDE SEQUENCE</scope>
    <source>
        <strain evidence="1">NBRC 10035</strain>
    </source>
</reference>
<dbReference type="SUPFAM" id="SSF48371">
    <property type="entry name" value="ARM repeat"/>
    <property type="match status" value="1"/>
</dbReference>
<evidence type="ECO:0000313" key="1">
    <source>
        <dbReference type="EMBL" id="GME82280.1"/>
    </source>
</evidence>
<dbReference type="PANTHER" id="PTHR19316">
    <property type="entry name" value="PROTEIN FOLDING REGULATOR"/>
    <property type="match status" value="1"/>
</dbReference>
<dbReference type="GO" id="GO:0005783">
    <property type="term" value="C:endoplasmic reticulum"/>
    <property type="evidence" value="ECO:0007669"/>
    <property type="project" value="TreeGrafter"/>
</dbReference>
<keyword evidence="2" id="KW-1185">Reference proteome</keyword>
<proteinExistence type="predicted"/>
<dbReference type="Proteomes" id="UP001165120">
    <property type="component" value="Unassembled WGS sequence"/>
</dbReference>
<gene>
    <name evidence="1" type="ORF">Cboi02_000674600</name>
</gene>
<dbReference type="EMBL" id="BSXN01005069">
    <property type="protein sequence ID" value="GME82280.1"/>
    <property type="molecule type" value="Genomic_DNA"/>
</dbReference>
<protein>
    <submittedName>
        <fullName evidence="1">Unnamed protein product</fullName>
    </submittedName>
</protein>
<sequence>MDNANNIKNLQLWEPLTKQLNSEHDSLVKLTCSVIGTAVQNNPESQEAFLNLPKENMEILIELSKSSKIEEIKLKSLYALSNIIRHNEKGYKIFNESNGWIILAPILNSSDSSDKLKLRCLSLISALLSTGITDEKKNYLQKDYVVKSMLTLLHSETHIGCVDKVLNILNQLVSNKYEFNKDEIDLISKAVIDIEKIKEKLSEDDFQSIKSVVK</sequence>
<dbReference type="InterPro" id="IPR016024">
    <property type="entry name" value="ARM-type_fold"/>
</dbReference>
<dbReference type="Gene3D" id="1.25.10.10">
    <property type="entry name" value="Leucine-rich Repeat Variant"/>
    <property type="match status" value="1"/>
</dbReference>
<organism evidence="1 2">
    <name type="scientific">Candida boidinii</name>
    <name type="common">Yeast</name>
    <dbReference type="NCBI Taxonomy" id="5477"/>
    <lineage>
        <taxon>Eukaryota</taxon>
        <taxon>Fungi</taxon>
        <taxon>Dikarya</taxon>
        <taxon>Ascomycota</taxon>
        <taxon>Saccharomycotina</taxon>
        <taxon>Pichiomycetes</taxon>
        <taxon>Pichiales</taxon>
        <taxon>Pichiaceae</taxon>
        <taxon>Ogataea</taxon>
        <taxon>Ogataea/Candida clade</taxon>
    </lineage>
</organism>
<dbReference type="GO" id="GO:0000774">
    <property type="term" value="F:adenyl-nucleotide exchange factor activity"/>
    <property type="evidence" value="ECO:0007669"/>
    <property type="project" value="TreeGrafter"/>
</dbReference>
<accession>A0A9W6T958</accession>